<dbReference type="CDD" id="cd04330">
    <property type="entry name" value="RNAP_III_Rpc25_N"/>
    <property type="match status" value="1"/>
</dbReference>
<dbReference type="Gene3D" id="2.40.50.140">
    <property type="entry name" value="Nucleic acid-binding proteins"/>
    <property type="match status" value="1"/>
</dbReference>
<reference evidence="9" key="2">
    <citation type="journal article" date="2023" name="Plants (Basel)">
        <title>Annotation of the Turnera subulata (Passifloraceae) Draft Genome Reveals the S-Locus Evolved after the Divergence of Turneroideae from Passifloroideae in a Stepwise Manner.</title>
        <authorList>
            <person name="Henning P.M."/>
            <person name="Roalson E.H."/>
            <person name="Mir W."/>
            <person name="McCubbin A.G."/>
            <person name="Shore J.S."/>
        </authorList>
    </citation>
    <scope>NUCLEOTIDE SEQUENCE</scope>
    <source>
        <strain evidence="9">F60SS</strain>
    </source>
</reference>
<comment type="subcellular location">
    <subcellularLocation>
        <location evidence="1 6">Nucleus</location>
    </subcellularLocation>
</comment>
<dbReference type="InterPro" id="IPR012340">
    <property type="entry name" value="NA-bd_OB-fold"/>
</dbReference>
<dbReference type="FunFam" id="3.30.1490.120:FF:000002">
    <property type="entry name" value="DNA-directed RNA polymerase III subunit RPC8"/>
    <property type="match status" value="1"/>
</dbReference>
<dbReference type="InterPro" id="IPR005576">
    <property type="entry name" value="Rpb7-like_N"/>
</dbReference>
<keyword evidence="3 6" id="KW-0240">DNA-directed RNA polymerase</keyword>
<name>A0A9Q0FFY0_9ROSI</name>
<gene>
    <name evidence="9" type="ORF">Tsubulata_014182</name>
</gene>
<evidence type="ECO:0000256" key="1">
    <source>
        <dbReference type="ARBA" id="ARBA00004123"/>
    </source>
</evidence>
<dbReference type="Pfam" id="PF08292">
    <property type="entry name" value="RNA_pol_Rbc25"/>
    <property type="match status" value="1"/>
</dbReference>
<comment type="function">
    <text evidence="6">DNA-dependent RNA polymerase which catalyzes the transcription of DNA into RNA using the four ribonucleoside triphosphates as substrates.</text>
</comment>
<reference evidence="9" key="1">
    <citation type="submission" date="2022-02" db="EMBL/GenBank/DDBJ databases">
        <authorList>
            <person name="Henning P.M."/>
            <person name="McCubbin A.G."/>
            <person name="Shore J.S."/>
        </authorList>
    </citation>
    <scope>NUCLEOTIDE SEQUENCE</scope>
    <source>
        <strain evidence="9">F60SS</strain>
        <tissue evidence="9">Leaves</tissue>
    </source>
</reference>
<organism evidence="9 10">
    <name type="scientific">Turnera subulata</name>
    <dbReference type="NCBI Taxonomy" id="218843"/>
    <lineage>
        <taxon>Eukaryota</taxon>
        <taxon>Viridiplantae</taxon>
        <taxon>Streptophyta</taxon>
        <taxon>Embryophyta</taxon>
        <taxon>Tracheophyta</taxon>
        <taxon>Spermatophyta</taxon>
        <taxon>Magnoliopsida</taxon>
        <taxon>eudicotyledons</taxon>
        <taxon>Gunneridae</taxon>
        <taxon>Pentapetalae</taxon>
        <taxon>rosids</taxon>
        <taxon>fabids</taxon>
        <taxon>Malpighiales</taxon>
        <taxon>Passifloraceae</taxon>
        <taxon>Turnera</taxon>
    </lineage>
</organism>
<keyword evidence="4 6" id="KW-0804">Transcription</keyword>
<dbReference type="Pfam" id="PF03876">
    <property type="entry name" value="SHS2_Rpb7-N"/>
    <property type="match status" value="1"/>
</dbReference>
<dbReference type="GO" id="GO:0006384">
    <property type="term" value="P:transcription initiation at RNA polymerase III promoter"/>
    <property type="evidence" value="ECO:0007669"/>
    <property type="project" value="TreeGrafter"/>
</dbReference>
<dbReference type="SUPFAM" id="SSF88798">
    <property type="entry name" value="N-terminal, heterodimerisation domain of RBP7 (RpoE)"/>
    <property type="match status" value="1"/>
</dbReference>
<dbReference type="InterPro" id="IPR036898">
    <property type="entry name" value="RNA_pol_Rpb7-like_N_sf"/>
</dbReference>
<evidence type="ECO:0000313" key="10">
    <source>
        <dbReference type="Proteomes" id="UP001141552"/>
    </source>
</evidence>
<feature type="domain" description="RNA polymerase Rpb7-like N-terminal" evidence="7">
    <location>
        <begin position="8"/>
        <end position="61"/>
    </location>
</feature>
<keyword evidence="10" id="KW-1185">Reference proteome</keyword>
<evidence type="ECO:0000259" key="7">
    <source>
        <dbReference type="Pfam" id="PF03876"/>
    </source>
</evidence>
<evidence type="ECO:0000256" key="4">
    <source>
        <dbReference type="ARBA" id="ARBA00023163"/>
    </source>
</evidence>
<evidence type="ECO:0000256" key="5">
    <source>
        <dbReference type="ARBA" id="ARBA00023242"/>
    </source>
</evidence>
<dbReference type="Gene3D" id="3.30.1490.120">
    <property type="entry name" value="RNA polymerase Rpb7-like, N-terminal domain"/>
    <property type="match status" value="1"/>
</dbReference>
<dbReference type="InterPro" id="IPR013238">
    <property type="entry name" value="RNA_pol_III_Rbc25"/>
</dbReference>
<evidence type="ECO:0000256" key="6">
    <source>
        <dbReference type="RuleBase" id="RU369086"/>
    </source>
</evidence>
<keyword evidence="5 6" id="KW-0539">Nucleus</keyword>
<dbReference type="EMBL" id="JAKUCV010005543">
    <property type="protein sequence ID" value="KAJ4830749.1"/>
    <property type="molecule type" value="Genomic_DNA"/>
</dbReference>
<dbReference type="Proteomes" id="UP001141552">
    <property type="component" value="Unassembled WGS sequence"/>
</dbReference>
<evidence type="ECO:0000259" key="8">
    <source>
        <dbReference type="Pfam" id="PF08292"/>
    </source>
</evidence>
<dbReference type="AlphaFoldDB" id="A0A9Q0FFY0"/>
<proteinExistence type="inferred from homology"/>
<protein>
    <recommendedName>
        <fullName evidence="6">DNA-directed RNA polymerase subunit</fullName>
    </recommendedName>
</protein>
<dbReference type="InterPro" id="IPR045113">
    <property type="entry name" value="Rpb7-like"/>
</dbReference>
<comment type="similarity">
    <text evidence="2">Belongs to the eukaryotic RPB7/RPC8 RNA polymerase subunit family.</text>
</comment>
<dbReference type="OrthoDB" id="10256606at2759"/>
<feature type="domain" description="RNA polymerase III subunit Rpc25" evidence="8">
    <location>
        <begin position="95"/>
        <end position="164"/>
    </location>
</feature>
<sequence length="194" mass="22246">MFYLSLMEHTLLLPPHLLNRPLQDGIKEELQNIFLDKVIANLGLCISIYDIRKIDGGFIYPAEGASTYTVEFRMVVFRPFVGEVIVADLKESNEDVSLGFFDDIYIPEHELPIPHSHSPDPYNRNKVIWTWEFVQEEGNPPTILTIDGTDVIKFRVVNVKYPPIPIEQTEKPFAPMVVTGTLNFDGLGPVSWWW</sequence>
<comment type="caution">
    <text evidence="9">The sequence shown here is derived from an EMBL/GenBank/DDBJ whole genome shotgun (WGS) entry which is preliminary data.</text>
</comment>
<evidence type="ECO:0000256" key="3">
    <source>
        <dbReference type="ARBA" id="ARBA00022478"/>
    </source>
</evidence>
<evidence type="ECO:0000256" key="2">
    <source>
        <dbReference type="ARBA" id="ARBA00009307"/>
    </source>
</evidence>
<dbReference type="PANTHER" id="PTHR12709">
    <property type="entry name" value="DNA-DIRECTED RNA POLYMERASE II, III"/>
    <property type="match status" value="1"/>
</dbReference>
<accession>A0A9Q0FFY0</accession>
<evidence type="ECO:0000313" key="9">
    <source>
        <dbReference type="EMBL" id="KAJ4830749.1"/>
    </source>
</evidence>
<dbReference type="PANTHER" id="PTHR12709:SF1">
    <property type="entry name" value="DNA-DIRECTED RNA POLYMERASE III SUBUNIT RPC8"/>
    <property type="match status" value="1"/>
</dbReference>
<dbReference type="GO" id="GO:0005666">
    <property type="term" value="C:RNA polymerase III complex"/>
    <property type="evidence" value="ECO:0007669"/>
    <property type="project" value="TreeGrafter"/>
</dbReference>